<dbReference type="GO" id="GO:0004252">
    <property type="term" value="F:serine-type endopeptidase activity"/>
    <property type="evidence" value="ECO:0007669"/>
    <property type="project" value="TreeGrafter"/>
</dbReference>
<reference evidence="5 6" key="1">
    <citation type="journal article" date="2019" name="J. Ind. Microbiol. Biotechnol.">
        <title>Paenibacillus amylolyticus 27C64 has a diverse set of carbohydrate-active enzymes and complete pectin deconstruction system.</title>
        <authorList>
            <person name="Keggi C."/>
            <person name="Doran-Peterson J."/>
        </authorList>
    </citation>
    <scope>NUCLEOTIDE SEQUENCE [LARGE SCALE GENOMIC DNA]</scope>
    <source>
        <strain evidence="5 6">27C64</strain>
    </source>
</reference>
<dbReference type="InterPro" id="IPR029058">
    <property type="entry name" value="AB_hydrolase_fold"/>
</dbReference>
<protein>
    <submittedName>
        <fullName evidence="5">S9 family peptidase</fullName>
    </submittedName>
</protein>
<dbReference type="InterPro" id="IPR011042">
    <property type="entry name" value="6-blade_b-propeller_TolB-like"/>
</dbReference>
<evidence type="ECO:0000256" key="1">
    <source>
        <dbReference type="ARBA" id="ARBA00022801"/>
    </source>
</evidence>
<accession>A0A5M9WQ28</accession>
<evidence type="ECO:0000313" key="6">
    <source>
        <dbReference type="Proteomes" id="UP000323664"/>
    </source>
</evidence>
<keyword evidence="2" id="KW-0645">Protease</keyword>
<keyword evidence="2" id="KW-0720">Serine protease</keyword>
<sequence>MKKSQITPEDLCHYRWISQPVISANGQVAYVEQTIDRAKNEYNTQIRGISLDGTEDVALTDGTKDSSPAWSPDGSKLTFIRSTQAGKGLWSVHTEGTEPSMLISPERKIMNYVWSPDGKYIAFTSKVQMSSAQSPTDKSAEGAKDESARQPEGVLRGKVYERTTPKAEGSGWWDGQYSHLFLYEIKSGLIKQMTSGLWSITSPVWSPDSLNLAFISKQVQEAGSDPDLLHYTDVYMVSVEAGSGEVEEPFKVTDSSLQIAQFSFTADGKQLILIASDRKYGSGSHHQLFTLPVKRGIPRLFAPELDMHIGNAALGDMKSASASPSPLISRSSSQPGVYVLGTHHGNVDVYRIQSDGNCEMITNAGEIDVYQYTISADEETLVVAALTDKHPGELYTVGMRSGKMARLTHRNDEFMAQRMVNVPARVEFTSSDGLRIQGWLAIPALTKDANSAEIRGAKAPSSGIQIEDELQSDRKLPLILQIHGGPHAMYTGTFSHEMQTLLAEGYAVLWVNPRGSIGYGQEFARACRGDFAGGDYRDLMEAVDHALATNTILDVSRLGVAGGSYGGVMTNWIVAHSNRFKAAVTQRCISNWLSMYGTSDIGISYVEGVIGGNPAENAAYLWSRSPLAHAHNIETPLLIMHGEQDYRTPIAQAEELYTTLKRYGKTTKLIRYPGSNHSLLKSGKPSLRVDSFEQVNAWFNEYL</sequence>
<gene>
    <name evidence="5" type="ORF">EC604_07690</name>
</gene>
<evidence type="ECO:0000313" key="5">
    <source>
        <dbReference type="EMBL" id="KAA8783726.1"/>
    </source>
</evidence>
<dbReference type="PANTHER" id="PTHR42776">
    <property type="entry name" value="SERINE PEPTIDASE S9 FAMILY MEMBER"/>
    <property type="match status" value="1"/>
</dbReference>
<evidence type="ECO:0000256" key="2">
    <source>
        <dbReference type="ARBA" id="ARBA00022825"/>
    </source>
</evidence>
<feature type="compositionally biased region" description="Basic and acidic residues" evidence="3">
    <location>
        <begin position="138"/>
        <end position="149"/>
    </location>
</feature>
<dbReference type="EMBL" id="RIAS01000003">
    <property type="protein sequence ID" value="KAA8783726.1"/>
    <property type="molecule type" value="Genomic_DNA"/>
</dbReference>
<feature type="domain" description="Peptidase S9 prolyl oligopeptidase catalytic" evidence="4">
    <location>
        <begin position="493"/>
        <end position="703"/>
    </location>
</feature>
<keyword evidence="1" id="KW-0378">Hydrolase</keyword>
<dbReference type="Pfam" id="PF00326">
    <property type="entry name" value="Peptidase_S9"/>
    <property type="match status" value="1"/>
</dbReference>
<dbReference type="AlphaFoldDB" id="A0A5M9WQ28"/>
<evidence type="ECO:0000259" key="4">
    <source>
        <dbReference type="Pfam" id="PF00326"/>
    </source>
</evidence>
<dbReference type="OrthoDB" id="108903at2"/>
<organism evidence="5 6">
    <name type="scientific">Paenibacillus amylolyticus</name>
    <dbReference type="NCBI Taxonomy" id="1451"/>
    <lineage>
        <taxon>Bacteria</taxon>
        <taxon>Bacillati</taxon>
        <taxon>Bacillota</taxon>
        <taxon>Bacilli</taxon>
        <taxon>Bacillales</taxon>
        <taxon>Paenibacillaceae</taxon>
        <taxon>Paenibacillus</taxon>
    </lineage>
</organism>
<dbReference type="PANTHER" id="PTHR42776:SF27">
    <property type="entry name" value="DIPEPTIDYL PEPTIDASE FAMILY MEMBER 6"/>
    <property type="match status" value="1"/>
</dbReference>
<name>A0A5M9WQ28_PAEAM</name>
<comment type="caution">
    <text evidence="5">The sequence shown here is derived from an EMBL/GenBank/DDBJ whole genome shotgun (WGS) entry which is preliminary data.</text>
</comment>
<feature type="region of interest" description="Disordered" evidence="3">
    <location>
        <begin position="131"/>
        <end position="152"/>
    </location>
</feature>
<dbReference type="RefSeq" id="WP_123063598.1">
    <property type="nucleotide sequence ID" value="NZ_RIAS01000003.1"/>
</dbReference>
<evidence type="ECO:0000256" key="3">
    <source>
        <dbReference type="SAM" id="MobiDB-lite"/>
    </source>
</evidence>
<dbReference type="InterPro" id="IPR011659">
    <property type="entry name" value="WD40"/>
</dbReference>
<dbReference type="Proteomes" id="UP000323664">
    <property type="component" value="Unassembled WGS sequence"/>
</dbReference>
<dbReference type="InterPro" id="IPR001375">
    <property type="entry name" value="Peptidase_S9_cat"/>
</dbReference>
<dbReference type="Gene3D" id="3.40.50.1820">
    <property type="entry name" value="alpha/beta hydrolase"/>
    <property type="match status" value="1"/>
</dbReference>
<dbReference type="SUPFAM" id="SSF53474">
    <property type="entry name" value="alpha/beta-Hydrolases"/>
    <property type="match status" value="1"/>
</dbReference>
<dbReference type="Pfam" id="PF07676">
    <property type="entry name" value="PD40"/>
    <property type="match status" value="3"/>
</dbReference>
<dbReference type="GO" id="GO:0006508">
    <property type="term" value="P:proteolysis"/>
    <property type="evidence" value="ECO:0007669"/>
    <property type="project" value="InterPro"/>
</dbReference>
<dbReference type="SUPFAM" id="SSF82171">
    <property type="entry name" value="DPP6 N-terminal domain-like"/>
    <property type="match status" value="1"/>
</dbReference>
<proteinExistence type="predicted"/>
<dbReference type="Gene3D" id="2.120.10.30">
    <property type="entry name" value="TolB, C-terminal domain"/>
    <property type="match status" value="2"/>
</dbReference>